<gene>
    <name evidence="2" type="ORF">A176_000172</name>
</gene>
<feature type="compositionally biased region" description="Basic and acidic residues" evidence="1">
    <location>
        <begin position="538"/>
        <end position="555"/>
    </location>
</feature>
<dbReference type="CDD" id="cd02795">
    <property type="entry name" value="CBM6-CBM35-CBM36_like"/>
    <property type="match status" value="1"/>
</dbReference>
<proteinExistence type="predicted"/>
<evidence type="ECO:0000256" key="1">
    <source>
        <dbReference type="SAM" id="MobiDB-lite"/>
    </source>
</evidence>
<evidence type="ECO:0000313" key="2">
    <source>
        <dbReference type="EMBL" id="AKQ63260.1"/>
    </source>
</evidence>
<keyword evidence="3" id="KW-1185">Reference proteome</keyword>
<dbReference type="KEGG" id="mym:A176_000172"/>
<accession>A0A0H4WPJ9</accession>
<name>A0A0H4WPJ9_9BACT</name>
<reference evidence="2 3" key="1">
    <citation type="journal article" date="2016" name="PLoS ONE">
        <title>Complete Genome Sequence and Comparative Genomics of a Novel Myxobacterium Myxococcus hansupus.</title>
        <authorList>
            <person name="Sharma G."/>
            <person name="Narwani T."/>
            <person name="Subramanian S."/>
        </authorList>
    </citation>
    <scope>NUCLEOTIDE SEQUENCE [LARGE SCALE GENOMIC DNA]</scope>
    <source>
        <strain evidence="3">mixupus</strain>
    </source>
</reference>
<dbReference type="STRING" id="1297742.A176_000172"/>
<organism evidence="2 3">
    <name type="scientific">Pseudomyxococcus hansupus</name>
    <dbReference type="NCBI Taxonomy" id="1297742"/>
    <lineage>
        <taxon>Bacteria</taxon>
        <taxon>Pseudomonadati</taxon>
        <taxon>Myxococcota</taxon>
        <taxon>Myxococcia</taxon>
        <taxon>Myxococcales</taxon>
        <taxon>Cystobacterineae</taxon>
        <taxon>Myxococcaceae</taxon>
        <taxon>Pseudomyxococcus</taxon>
    </lineage>
</organism>
<dbReference type="EMBL" id="CP012109">
    <property type="protein sequence ID" value="AKQ63260.1"/>
    <property type="molecule type" value="Genomic_DNA"/>
</dbReference>
<dbReference type="AlphaFoldDB" id="A0A0H4WPJ9"/>
<sequence>MMTSWMKGLVALVWLAPAWVLAGPHYVASRDWGSFIWLSTWLDAGQTYTFETRDLTGTAPDTVLHVLRDRAGVWSQVAMGDDCSGAARSCVTFTAPDSGLYRVWVRAYAEGRGGTASLYRNGVLLLSNQPFGGVPLSFAWNAKDTFRATSTTPGAGDHLVFLMRSNAEYLQHDDDSGPKSYPLVVASSTQNAGAQRVVVGRFPGSTGTASFVHDEELWSTIFSDNDKDKDGLSNALEPLVGLSPNNADSDGDGIPDALELFGNDGFSFSEWGSPTQRDLYVEVDWMEHPTNPYLTRKPYAGLAADAAAVFARDAGVRLHVFVDNPLPWHEVVCFGACSGGVDFYSLKQSAFSSGSPERRRYFHYAVWAYRQGSSTSCSSGKAEVLGNDLIVSLGCWSSPSILEQRGTFVHELGHNLALDHNGNDVPGQTSVVHASVMNYRYQMLGVSGPGGHTYSFGSNTCAACGSSPKSKCVSCRSGFMGCGFPGCGSCDCDVNEWGAVELDFLEDGDADDGTHRALLAKYAPDDKGGPARFQPRVPHAEPPDAARRLTVERKRERLRSRGQVEGEDFHVSPDGTTLYAECP</sequence>
<feature type="compositionally biased region" description="Basic and acidic residues" evidence="1">
    <location>
        <begin position="562"/>
        <end position="571"/>
    </location>
</feature>
<evidence type="ECO:0000313" key="3">
    <source>
        <dbReference type="Proteomes" id="UP000009026"/>
    </source>
</evidence>
<protein>
    <submittedName>
        <fullName evidence="2">Uncharacterized protein</fullName>
    </submittedName>
</protein>
<dbReference type="SUPFAM" id="SSF55486">
    <property type="entry name" value="Metalloproteases ('zincins'), catalytic domain"/>
    <property type="match status" value="1"/>
</dbReference>
<dbReference type="PATRIC" id="fig|1297742.4.peg.179"/>
<feature type="region of interest" description="Disordered" evidence="1">
    <location>
        <begin position="523"/>
        <end position="583"/>
    </location>
</feature>
<dbReference type="Proteomes" id="UP000009026">
    <property type="component" value="Chromosome"/>
</dbReference>